<evidence type="ECO:0000313" key="8">
    <source>
        <dbReference type="EMBL" id="TLD97587.1"/>
    </source>
</evidence>
<evidence type="ECO:0000256" key="1">
    <source>
        <dbReference type="ARBA" id="ARBA00001947"/>
    </source>
</evidence>
<dbReference type="InterPro" id="IPR013154">
    <property type="entry name" value="ADH-like_N"/>
</dbReference>
<dbReference type="InterPro" id="IPR036291">
    <property type="entry name" value="NAD(P)-bd_dom_sf"/>
</dbReference>
<dbReference type="Pfam" id="PF00107">
    <property type="entry name" value="ADH_zinc_N"/>
    <property type="match status" value="1"/>
</dbReference>
<dbReference type="SUPFAM" id="SSF50129">
    <property type="entry name" value="GroES-like"/>
    <property type="match status" value="1"/>
</dbReference>
<dbReference type="GO" id="GO:0016616">
    <property type="term" value="F:oxidoreductase activity, acting on the CH-OH group of donors, NAD or NADP as acceptor"/>
    <property type="evidence" value="ECO:0007669"/>
    <property type="project" value="InterPro"/>
</dbReference>
<dbReference type="Proteomes" id="UP000029733">
    <property type="component" value="Unassembled WGS sequence"/>
</dbReference>
<dbReference type="InterPro" id="IPR002328">
    <property type="entry name" value="ADH_Zn_CS"/>
</dbReference>
<feature type="domain" description="Enoyl reductase (ER)" evidence="7">
    <location>
        <begin position="55"/>
        <end position="386"/>
    </location>
</feature>
<evidence type="ECO:0000256" key="4">
    <source>
        <dbReference type="ARBA" id="ARBA00023002"/>
    </source>
</evidence>
<comment type="cofactor">
    <cofactor evidence="1 5">
        <name>Zn(2+)</name>
        <dbReference type="ChEBI" id="CHEBI:29105"/>
    </cofactor>
</comment>
<dbReference type="AlphaFoldDB" id="A0A4U8TFV7"/>
<dbReference type="InterPro" id="IPR011032">
    <property type="entry name" value="GroES-like_sf"/>
</dbReference>
<keyword evidence="2 5" id="KW-0479">Metal-binding</keyword>
<proteinExistence type="inferred from homology"/>
<evidence type="ECO:0000256" key="2">
    <source>
        <dbReference type="ARBA" id="ARBA00022723"/>
    </source>
</evidence>
<dbReference type="PANTHER" id="PTHR42683">
    <property type="entry name" value="ALDEHYDE REDUCTASE"/>
    <property type="match status" value="1"/>
</dbReference>
<comment type="similarity">
    <text evidence="5">Belongs to the zinc-containing alcohol dehydrogenase family.</text>
</comment>
<sequence>MKNQHRREFLKHSGKWTLAAVALNAGVSNLFANTTNATSTANASTTSTIKSKGLAAFDNSGILRPFEFFRRALSDNDILIDIKFASICHSDIHQIKGDWGAQQYPQVPGHEIVGIVAKVGAKVKGFKVGDRVGVGCMCDNFKLHSAPNSLKGGEQYDKDTLFTYGFKDLREPSGISQGGYSSNIVVNAHFAVKIPANLRFEEAAPLLCAGVTTYSPLMKYNIKKGDKVGVAGIGGLGHLAVKLAVSKGAKVYAFTTTSLKSADIKGFGASEVIVVKDALKDTSALNAYKGSLDYMISTIPAAFDVGAYAACVKPFGTFTQVGMPPKFEVSLSNLALSQSRVNYTASLIGDMKETQDVINYCAAHNIRPQIEIIKANSVNSAWQNVLNKQARYRYVIDSGSI</sequence>
<dbReference type="Gene3D" id="3.40.50.720">
    <property type="entry name" value="NAD(P)-binding Rossmann-like Domain"/>
    <property type="match status" value="1"/>
</dbReference>
<protein>
    <submittedName>
        <fullName evidence="8">NAD(P)-dependent alcohol dehydrogenase</fullName>
    </submittedName>
</protein>
<feature type="chain" id="PRO_5020330779" evidence="6">
    <location>
        <begin position="33"/>
        <end position="401"/>
    </location>
</feature>
<dbReference type="GO" id="GO:0008270">
    <property type="term" value="F:zinc ion binding"/>
    <property type="evidence" value="ECO:0007669"/>
    <property type="project" value="InterPro"/>
</dbReference>
<dbReference type="InterPro" id="IPR047109">
    <property type="entry name" value="CAD-like"/>
</dbReference>
<name>A0A4U8TFV7_9HELI</name>
<reference evidence="8 9" key="1">
    <citation type="journal article" date="2014" name="Genome Announc.">
        <title>Draft genome sequences of eight enterohepatic helicobacter species isolated from both laboratory and wild rodents.</title>
        <authorList>
            <person name="Sheh A."/>
            <person name="Shen Z."/>
            <person name="Fox J.G."/>
        </authorList>
    </citation>
    <scope>NUCLEOTIDE SEQUENCE [LARGE SCALE GENOMIC DNA]</scope>
    <source>
        <strain evidence="8 9">MIT 09-6949</strain>
    </source>
</reference>
<dbReference type="Pfam" id="PF08240">
    <property type="entry name" value="ADH_N"/>
    <property type="match status" value="1"/>
</dbReference>
<dbReference type="SUPFAM" id="SSF51735">
    <property type="entry name" value="NAD(P)-binding Rossmann-fold domains"/>
    <property type="match status" value="1"/>
</dbReference>
<keyword evidence="6" id="KW-0732">Signal</keyword>
<evidence type="ECO:0000256" key="5">
    <source>
        <dbReference type="RuleBase" id="RU361277"/>
    </source>
</evidence>
<evidence type="ECO:0000259" key="7">
    <source>
        <dbReference type="SMART" id="SM00829"/>
    </source>
</evidence>
<dbReference type="OrthoDB" id="5295340at2"/>
<dbReference type="FunFam" id="3.40.50.720:FF:000473">
    <property type="entry name" value="NADP-dependent alcohol dehydrogenase"/>
    <property type="match status" value="1"/>
</dbReference>
<comment type="caution">
    <text evidence="8">The sequence shown here is derived from an EMBL/GenBank/DDBJ whole genome shotgun (WGS) entry which is preliminary data.</text>
</comment>
<dbReference type="InterPro" id="IPR020843">
    <property type="entry name" value="ER"/>
</dbReference>
<dbReference type="Gene3D" id="3.90.180.10">
    <property type="entry name" value="Medium-chain alcohol dehydrogenases, catalytic domain"/>
    <property type="match status" value="1"/>
</dbReference>
<dbReference type="RefSeq" id="WP_034353729.1">
    <property type="nucleotide sequence ID" value="NZ_JRPR02000001.1"/>
</dbReference>
<feature type="signal peptide" evidence="6">
    <location>
        <begin position="1"/>
        <end position="32"/>
    </location>
</feature>
<organism evidence="8 9">
    <name type="scientific">Helicobacter jaachi</name>
    <dbReference type="NCBI Taxonomy" id="1677920"/>
    <lineage>
        <taxon>Bacteria</taxon>
        <taxon>Pseudomonadati</taxon>
        <taxon>Campylobacterota</taxon>
        <taxon>Epsilonproteobacteria</taxon>
        <taxon>Campylobacterales</taxon>
        <taxon>Helicobacteraceae</taxon>
        <taxon>Helicobacter</taxon>
    </lineage>
</organism>
<keyword evidence="3 5" id="KW-0862">Zinc</keyword>
<evidence type="ECO:0000313" key="9">
    <source>
        <dbReference type="Proteomes" id="UP000029733"/>
    </source>
</evidence>
<dbReference type="CDD" id="cd05283">
    <property type="entry name" value="CAD1"/>
    <property type="match status" value="1"/>
</dbReference>
<dbReference type="STRING" id="1677920.LS71_03510"/>
<evidence type="ECO:0000256" key="6">
    <source>
        <dbReference type="SAM" id="SignalP"/>
    </source>
</evidence>
<accession>A0A4U8TFV7</accession>
<dbReference type="PROSITE" id="PS00059">
    <property type="entry name" value="ADH_ZINC"/>
    <property type="match status" value="1"/>
</dbReference>
<dbReference type="InterPro" id="IPR013149">
    <property type="entry name" value="ADH-like_C"/>
</dbReference>
<dbReference type="EMBL" id="JRPR02000001">
    <property type="protein sequence ID" value="TLD97587.1"/>
    <property type="molecule type" value="Genomic_DNA"/>
</dbReference>
<gene>
    <name evidence="8" type="ORF">LS71_002240</name>
</gene>
<dbReference type="SMART" id="SM00829">
    <property type="entry name" value="PKS_ER"/>
    <property type="match status" value="1"/>
</dbReference>
<keyword evidence="4" id="KW-0560">Oxidoreductase</keyword>
<keyword evidence="9" id="KW-1185">Reference proteome</keyword>
<evidence type="ECO:0000256" key="3">
    <source>
        <dbReference type="ARBA" id="ARBA00022833"/>
    </source>
</evidence>